<protein>
    <submittedName>
        <fullName evidence="1">Uncharacterized protein</fullName>
    </submittedName>
</protein>
<reference evidence="1" key="1">
    <citation type="submission" date="2020-08" db="EMBL/GenBank/DDBJ databases">
        <title>Multicomponent nature underlies the extraordinary mechanical properties of spider dragline silk.</title>
        <authorList>
            <person name="Kono N."/>
            <person name="Nakamura H."/>
            <person name="Mori M."/>
            <person name="Yoshida Y."/>
            <person name="Ohtoshi R."/>
            <person name="Malay A.D."/>
            <person name="Moran D.A.P."/>
            <person name="Tomita M."/>
            <person name="Numata K."/>
            <person name="Arakawa K."/>
        </authorList>
    </citation>
    <scope>NUCLEOTIDE SEQUENCE</scope>
</reference>
<dbReference type="AlphaFoldDB" id="A0A8X6MZ84"/>
<dbReference type="EMBL" id="BMAW01098680">
    <property type="protein sequence ID" value="GFS86059.1"/>
    <property type="molecule type" value="Genomic_DNA"/>
</dbReference>
<evidence type="ECO:0000313" key="2">
    <source>
        <dbReference type="Proteomes" id="UP000887013"/>
    </source>
</evidence>
<organism evidence="1 2">
    <name type="scientific">Nephila pilipes</name>
    <name type="common">Giant wood spider</name>
    <name type="synonym">Nephila maculata</name>
    <dbReference type="NCBI Taxonomy" id="299642"/>
    <lineage>
        <taxon>Eukaryota</taxon>
        <taxon>Metazoa</taxon>
        <taxon>Ecdysozoa</taxon>
        <taxon>Arthropoda</taxon>
        <taxon>Chelicerata</taxon>
        <taxon>Arachnida</taxon>
        <taxon>Araneae</taxon>
        <taxon>Araneomorphae</taxon>
        <taxon>Entelegynae</taxon>
        <taxon>Araneoidea</taxon>
        <taxon>Nephilidae</taxon>
        <taxon>Nephila</taxon>
    </lineage>
</organism>
<accession>A0A8X6MZ84</accession>
<name>A0A8X6MZ84_NEPPI</name>
<comment type="caution">
    <text evidence="1">The sequence shown here is derived from an EMBL/GenBank/DDBJ whole genome shotgun (WGS) entry which is preliminary data.</text>
</comment>
<keyword evidence="2" id="KW-1185">Reference proteome</keyword>
<dbReference type="Proteomes" id="UP000887013">
    <property type="component" value="Unassembled WGS sequence"/>
</dbReference>
<gene>
    <name evidence="1" type="ORF">NPIL_310381</name>
</gene>
<sequence length="102" mass="12278">MMHKTVQKCQHCCRRRGRRLKQLQPPNPSTRNFGSKLLPKLSAVNPSQGFVFWEEMYLFVQEYKELPSSVRLKHAHKIDVMYVAEEYYMILIFCYELTWSYV</sequence>
<evidence type="ECO:0000313" key="1">
    <source>
        <dbReference type="EMBL" id="GFS86059.1"/>
    </source>
</evidence>
<proteinExistence type="predicted"/>